<dbReference type="Gene3D" id="3.40.720.10">
    <property type="entry name" value="Alkaline Phosphatase, subunit A"/>
    <property type="match status" value="1"/>
</dbReference>
<dbReference type="InterPro" id="IPR002591">
    <property type="entry name" value="Phosphodiest/P_Trfase"/>
</dbReference>
<gene>
    <name evidence="22" type="ORF">RIMI_LOCUS6157482</name>
</gene>
<keyword evidence="16" id="KW-0325">Glycoprotein</keyword>
<evidence type="ECO:0000256" key="18">
    <source>
        <dbReference type="ARBA" id="ARBA00031114"/>
    </source>
</evidence>
<evidence type="ECO:0000256" key="1">
    <source>
        <dbReference type="ARBA" id="ARBA00001947"/>
    </source>
</evidence>
<evidence type="ECO:0000256" key="2">
    <source>
        <dbReference type="ARBA" id="ARBA00004251"/>
    </source>
</evidence>
<name>A0ABN9L9M4_9NEOB</name>
<evidence type="ECO:0000256" key="5">
    <source>
        <dbReference type="ARBA" id="ARBA00022475"/>
    </source>
</evidence>
<accession>A0ABN9L9M4</accession>
<evidence type="ECO:0000256" key="13">
    <source>
        <dbReference type="ARBA" id="ARBA00023084"/>
    </source>
</evidence>
<keyword evidence="12 21" id="KW-1133">Transmembrane helix</keyword>
<evidence type="ECO:0000256" key="19">
    <source>
        <dbReference type="ARBA" id="ARBA00031824"/>
    </source>
</evidence>
<evidence type="ECO:0000256" key="3">
    <source>
        <dbReference type="ARBA" id="ARBA00010594"/>
    </source>
</evidence>
<keyword evidence="14 21" id="KW-0472">Membrane</keyword>
<dbReference type="EMBL" id="CAUEEQ010010991">
    <property type="protein sequence ID" value="CAJ0934881.1"/>
    <property type="molecule type" value="Genomic_DNA"/>
</dbReference>
<evidence type="ECO:0000256" key="17">
    <source>
        <dbReference type="ARBA" id="ARBA00025036"/>
    </source>
</evidence>
<feature type="transmembrane region" description="Helical" evidence="21">
    <location>
        <begin position="566"/>
        <end position="588"/>
    </location>
</feature>
<dbReference type="Proteomes" id="UP001176940">
    <property type="component" value="Unassembled WGS sequence"/>
</dbReference>
<evidence type="ECO:0000256" key="6">
    <source>
        <dbReference type="ARBA" id="ARBA00022692"/>
    </source>
</evidence>
<evidence type="ECO:0000256" key="11">
    <source>
        <dbReference type="ARBA" id="ARBA00022833"/>
    </source>
</evidence>
<evidence type="ECO:0000256" key="7">
    <source>
        <dbReference type="ARBA" id="ARBA00022696"/>
    </source>
</evidence>
<dbReference type="SUPFAM" id="SSF53649">
    <property type="entry name" value="Alkaline phosphatase-like"/>
    <property type="match status" value="1"/>
</dbReference>
<dbReference type="PANTHER" id="PTHR10151">
    <property type="entry name" value="ECTONUCLEOTIDE PYROPHOSPHATASE/PHOSPHODIESTERASE"/>
    <property type="match status" value="1"/>
</dbReference>
<comment type="similarity">
    <text evidence="3">Belongs to the nucleotide pyrophosphatase/phosphodiesterase family.</text>
</comment>
<comment type="function">
    <text evidence="17">Hydrolyzes extracellular Ap3A into AMP and ADP, and Ap4A into AMP and ATP. Ap3A and Ap4A are diadenosine polyphosphates thought to induce proliferation of vascular smooth muscle cells. Acts as a procoagulant, mediating platelet aggregation at the site of nascent thrombus via release of ADP from Ap3A and activation of ADP receptors.</text>
</comment>
<evidence type="ECO:0000256" key="8">
    <source>
        <dbReference type="ARBA" id="ARBA00022723"/>
    </source>
</evidence>
<dbReference type="Pfam" id="PF01663">
    <property type="entry name" value="Phosphodiest"/>
    <property type="match status" value="1"/>
</dbReference>
<evidence type="ECO:0000256" key="16">
    <source>
        <dbReference type="ARBA" id="ARBA00023180"/>
    </source>
</evidence>
<comment type="caution">
    <text evidence="22">The sequence shown here is derived from an EMBL/GenBank/DDBJ whole genome shotgun (WGS) entry which is preliminary data.</text>
</comment>
<dbReference type="Gene3D" id="3.30.1360.180">
    <property type="match status" value="1"/>
</dbReference>
<protein>
    <recommendedName>
        <fullName evidence="4">bis(5'-adenosyl)-triphosphatase</fullName>
        <ecNumber evidence="4">3.6.1.29</ecNumber>
    </recommendedName>
    <alternativeName>
        <fullName evidence="19">AP3A hydrolase</fullName>
    </alternativeName>
    <alternativeName>
        <fullName evidence="18">Ectonucleotide pyrophosphatase/phosphodiesterase family member 4</fullName>
    </alternativeName>
</protein>
<keyword evidence="9" id="KW-0732">Signal</keyword>
<dbReference type="EC" id="3.6.1.29" evidence="4"/>
<keyword evidence="7" id="KW-0356">Hemostasis</keyword>
<keyword evidence="10" id="KW-0378">Hydrolase</keyword>
<comment type="subcellular location">
    <subcellularLocation>
        <location evidence="2">Cell membrane</location>
        <topology evidence="2">Single-pass type I membrane protein</topology>
    </subcellularLocation>
</comment>
<evidence type="ECO:0000256" key="20">
    <source>
        <dbReference type="ARBA" id="ARBA00047780"/>
    </source>
</evidence>
<dbReference type="CDD" id="cd16018">
    <property type="entry name" value="Enpp"/>
    <property type="match status" value="1"/>
</dbReference>
<keyword evidence="5" id="KW-1003">Cell membrane</keyword>
<dbReference type="InterPro" id="IPR017850">
    <property type="entry name" value="Alkaline_phosphatase_core_sf"/>
</dbReference>
<sequence length="612" mass="68933">MTSDKNSPLNVTCLTQQEVRRRLKITKIDKSPGPDGIHPRVLQELSTVIDRPLFLIFKDSIITGSVPQDWRIANVVPIFKKGTKTELGNYRPVSLTSTVGKILEGILRDAILEYLKRNNLMTQYQHGFTRDRSCQTNLISFYEEVLFSRRIFRMLFLVLVLTLLHGITMCSGEPSGNTSFPRLILVSFDGFRADYLLNFSLPNLQEFIDDGVLVREVKNVFITKTFPNHYSIVTGLYAESHGIVANSMYDKDTNQTFTVDNFSSKTDPIWWNEATPIWVTNQRAGRRSGSAMWPGSDVQIQNVTINDFLPYDSNVSFAERVANINAWFSRPNNPINFATLYFEEPDKSGHHYGPEDKGNMINVLKTVDGYIGHLVAKLKEAKLWDTVNVIITSDHGMAQCSKDRVIVLDDCIGRGNYTLVDHTPVAAILPRKGDTNEVYNLLKNCSHHMKVYLKEDIPDQYHYKKNSRIQPIILVADEGWTIVQNASTPVASGNHGYNNSLRSMHPFLAGHGPAFHKGVKVNTIDSVDIYPMMCHILGLKAEPNNGTLTHTSCLLTDKWCIQVPEAIGIVLGGILVLASISCVIIMLLKKKMPSARQFSRLQFQDDDDPLID</sequence>
<comment type="catalytic activity">
    <reaction evidence="20">
        <text>P(1),P(3)-bis(5'-adenosyl) triphosphate + H2O = AMP + ADP + 2 H(+)</text>
        <dbReference type="Rhea" id="RHEA:13893"/>
        <dbReference type="ChEBI" id="CHEBI:15377"/>
        <dbReference type="ChEBI" id="CHEBI:15378"/>
        <dbReference type="ChEBI" id="CHEBI:58529"/>
        <dbReference type="ChEBI" id="CHEBI:456215"/>
        <dbReference type="ChEBI" id="CHEBI:456216"/>
        <dbReference type="EC" id="3.6.1.29"/>
    </reaction>
</comment>
<evidence type="ECO:0000256" key="14">
    <source>
        <dbReference type="ARBA" id="ARBA00023136"/>
    </source>
</evidence>
<keyword evidence="13" id="KW-0094">Blood coagulation</keyword>
<reference evidence="22" key="1">
    <citation type="submission" date="2023-07" db="EMBL/GenBank/DDBJ databases">
        <authorList>
            <person name="Stuckert A."/>
        </authorList>
    </citation>
    <scope>NUCLEOTIDE SEQUENCE</scope>
</reference>
<keyword evidence="23" id="KW-1185">Reference proteome</keyword>
<evidence type="ECO:0000256" key="15">
    <source>
        <dbReference type="ARBA" id="ARBA00023157"/>
    </source>
</evidence>
<evidence type="ECO:0000256" key="9">
    <source>
        <dbReference type="ARBA" id="ARBA00022729"/>
    </source>
</evidence>
<evidence type="ECO:0000313" key="22">
    <source>
        <dbReference type="EMBL" id="CAJ0934881.1"/>
    </source>
</evidence>
<evidence type="ECO:0000256" key="21">
    <source>
        <dbReference type="SAM" id="Phobius"/>
    </source>
</evidence>
<evidence type="ECO:0000256" key="10">
    <source>
        <dbReference type="ARBA" id="ARBA00022801"/>
    </source>
</evidence>
<keyword evidence="15" id="KW-1015">Disulfide bond</keyword>
<evidence type="ECO:0000256" key="4">
    <source>
        <dbReference type="ARBA" id="ARBA00012377"/>
    </source>
</evidence>
<dbReference type="PANTHER" id="PTHR10151:SF79">
    <property type="entry name" value="BIS(5'-ADENOSYL)-TRIPHOSPHATASE ENPP4"/>
    <property type="match status" value="1"/>
</dbReference>
<keyword evidence="11" id="KW-0862">Zinc</keyword>
<evidence type="ECO:0000313" key="23">
    <source>
        <dbReference type="Proteomes" id="UP001176940"/>
    </source>
</evidence>
<keyword evidence="8" id="KW-0479">Metal-binding</keyword>
<organism evidence="22 23">
    <name type="scientific">Ranitomeya imitator</name>
    <name type="common">mimic poison frog</name>
    <dbReference type="NCBI Taxonomy" id="111125"/>
    <lineage>
        <taxon>Eukaryota</taxon>
        <taxon>Metazoa</taxon>
        <taxon>Chordata</taxon>
        <taxon>Craniata</taxon>
        <taxon>Vertebrata</taxon>
        <taxon>Euteleostomi</taxon>
        <taxon>Amphibia</taxon>
        <taxon>Batrachia</taxon>
        <taxon>Anura</taxon>
        <taxon>Neobatrachia</taxon>
        <taxon>Hyloidea</taxon>
        <taxon>Dendrobatidae</taxon>
        <taxon>Dendrobatinae</taxon>
        <taxon>Ranitomeya</taxon>
    </lineage>
</organism>
<keyword evidence="6 21" id="KW-0812">Transmembrane</keyword>
<proteinExistence type="inferred from homology"/>
<comment type="cofactor">
    <cofactor evidence="1">
        <name>Zn(2+)</name>
        <dbReference type="ChEBI" id="CHEBI:29105"/>
    </cofactor>
</comment>
<evidence type="ECO:0000256" key="12">
    <source>
        <dbReference type="ARBA" id="ARBA00022989"/>
    </source>
</evidence>